<dbReference type="SUPFAM" id="SSF55811">
    <property type="entry name" value="Nudix"/>
    <property type="match status" value="1"/>
</dbReference>
<keyword evidence="3" id="KW-1185">Reference proteome</keyword>
<dbReference type="Pfam" id="PF00293">
    <property type="entry name" value="NUDIX"/>
    <property type="match status" value="1"/>
</dbReference>
<dbReference type="OrthoDB" id="276276at2759"/>
<evidence type="ECO:0000259" key="1">
    <source>
        <dbReference type="PROSITE" id="PS51462"/>
    </source>
</evidence>
<dbReference type="Gene3D" id="3.90.79.10">
    <property type="entry name" value="Nucleoside Triphosphate Pyrophosphohydrolase"/>
    <property type="match status" value="1"/>
</dbReference>
<dbReference type="EMBL" id="JAFIMR010000069">
    <property type="protein sequence ID" value="KAI1850489.1"/>
    <property type="molecule type" value="Genomic_DNA"/>
</dbReference>
<dbReference type="AlphaFoldDB" id="A0A9P9W8R6"/>
<comment type="caution">
    <text evidence="2">The sequence shown here is derived from an EMBL/GenBank/DDBJ whole genome shotgun (WGS) entry which is preliminary data.</text>
</comment>
<dbReference type="PROSITE" id="PS51462">
    <property type="entry name" value="NUDIX"/>
    <property type="match status" value="1"/>
</dbReference>
<evidence type="ECO:0000313" key="3">
    <source>
        <dbReference type="Proteomes" id="UP000829685"/>
    </source>
</evidence>
<protein>
    <recommendedName>
        <fullName evidence="1">Nudix hydrolase domain-containing protein</fullName>
    </recommendedName>
</protein>
<dbReference type="InterPro" id="IPR015797">
    <property type="entry name" value="NUDIX_hydrolase-like_dom_sf"/>
</dbReference>
<organism evidence="2 3">
    <name type="scientific">Neoarthrinium moseri</name>
    <dbReference type="NCBI Taxonomy" id="1658444"/>
    <lineage>
        <taxon>Eukaryota</taxon>
        <taxon>Fungi</taxon>
        <taxon>Dikarya</taxon>
        <taxon>Ascomycota</taxon>
        <taxon>Pezizomycotina</taxon>
        <taxon>Sordariomycetes</taxon>
        <taxon>Xylariomycetidae</taxon>
        <taxon>Amphisphaeriales</taxon>
        <taxon>Apiosporaceae</taxon>
        <taxon>Neoarthrinium</taxon>
    </lineage>
</organism>
<proteinExistence type="predicted"/>
<accession>A0A9P9W8R6</accession>
<evidence type="ECO:0000313" key="2">
    <source>
        <dbReference type="EMBL" id="KAI1850489.1"/>
    </source>
</evidence>
<sequence length="187" mass="20889">MGPTLTSGQKNILAMSKAEYLTQVDDSDSGTRLQVTAAIFRVDVQSSRPTILLLKRRSHDLHSPGAFEIPSGRVDDGDFFISDSIARAVKKQASLKVIKVLGMLREGRWVDRHSWLEDDDIKLTVTQKTVQLNWAVSVDSSDEVVVRGDDFEEFVWANWNALGALNLKDDVRDLAKEALTWAARCLC</sequence>
<dbReference type="Proteomes" id="UP000829685">
    <property type="component" value="Unassembled WGS sequence"/>
</dbReference>
<reference evidence="2" key="1">
    <citation type="submission" date="2021-03" db="EMBL/GenBank/DDBJ databases">
        <title>Revisited historic fungal species revealed as producer of novel bioactive compounds through whole genome sequencing and comparative genomics.</title>
        <authorList>
            <person name="Vignolle G.A."/>
            <person name="Hochenegger N."/>
            <person name="Mach R.L."/>
            <person name="Mach-Aigner A.R."/>
            <person name="Javad Rahimi M."/>
            <person name="Salim K.A."/>
            <person name="Chan C.M."/>
            <person name="Lim L.B.L."/>
            <person name="Cai F."/>
            <person name="Druzhinina I.S."/>
            <person name="U'Ren J.M."/>
            <person name="Derntl C."/>
        </authorList>
    </citation>
    <scope>NUCLEOTIDE SEQUENCE</scope>
    <source>
        <strain evidence="2">TUCIM 5799</strain>
    </source>
</reference>
<dbReference type="InterPro" id="IPR000086">
    <property type="entry name" value="NUDIX_hydrolase_dom"/>
</dbReference>
<name>A0A9P9W8R6_9PEZI</name>
<feature type="domain" description="Nudix hydrolase" evidence="1">
    <location>
        <begin position="30"/>
        <end position="180"/>
    </location>
</feature>
<gene>
    <name evidence="2" type="ORF">JX265_013381</name>
</gene>